<dbReference type="InterPro" id="IPR027417">
    <property type="entry name" value="P-loop_NTPase"/>
</dbReference>
<dbReference type="Gene3D" id="3.40.50.300">
    <property type="entry name" value="P-loop containing nucleotide triphosphate hydrolases"/>
    <property type="match status" value="1"/>
</dbReference>
<keyword evidence="3" id="KW-1185">Reference proteome</keyword>
<dbReference type="EMBL" id="FQYV01000006">
    <property type="protein sequence ID" value="SHI83519.1"/>
    <property type="molecule type" value="Genomic_DNA"/>
</dbReference>
<organism evidence="2 3">
    <name type="scientific">Aequorivita viscosa</name>
    <dbReference type="NCBI Taxonomy" id="797419"/>
    <lineage>
        <taxon>Bacteria</taxon>
        <taxon>Pseudomonadati</taxon>
        <taxon>Bacteroidota</taxon>
        <taxon>Flavobacteriia</taxon>
        <taxon>Flavobacteriales</taxon>
        <taxon>Flavobacteriaceae</taxon>
        <taxon>Aequorivita</taxon>
    </lineage>
</organism>
<dbReference type="SUPFAM" id="SSF52540">
    <property type="entry name" value="P-loop containing nucleoside triphosphate hydrolases"/>
    <property type="match status" value="1"/>
</dbReference>
<name>A0A1M6EDQ5_9FLAO</name>
<reference evidence="3" key="1">
    <citation type="submission" date="2016-11" db="EMBL/GenBank/DDBJ databases">
        <authorList>
            <person name="Varghese N."/>
            <person name="Submissions S."/>
        </authorList>
    </citation>
    <scope>NUCLEOTIDE SEQUENCE [LARGE SCALE GENOMIC DNA]</scope>
    <source>
        <strain evidence="3">DSM 26349</strain>
    </source>
</reference>
<dbReference type="InterPro" id="IPR011704">
    <property type="entry name" value="ATPase_dyneun-rel_AAA"/>
</dbReference>
<feature type="domain" description="ATPase dynein-related AAA" evidence="1">
    <location>
        <begin position="171"/>
        <end position="234"/>
    </location>
</feature>
<accession>A0A1M6EDQ5</accession>
<evidence type="ECO:0000313" key="2">
    <source>
        <dbReference type="EMBL" id="SHI83519.1"/>
    </source>
</evidence>
<dbReference type="Proteomes" id="UP000184172">
    <property type="component" value="Unassembled WGS sequence"/>
</dbReference>
<dbReference type="InterPro" id="IPR052934">
    <property type="entry name" value="Methyl-DNA_Rec/Restrict_Enz"/>
</dbReference>
<sequence>MGIKKAELIDGIYTWDNNITKSEWISVLQDKSLIKEETKSSLYKFYLEPGHRSTCRKLGQKHNIDSNIIQNSINALGKAIQKKLNRFQIIGSDKEPTYWVIPMYGELNNRTLEWVIRPELVEAMETLYVDGNPLHEKMVQPIGGIHQTPEERAKTNFSIKDYVSLLKKSKNLVLTGVIGTGKTYLAKQIAEKMQAEYNLVRFHAAYSYSDFIEGLRPTTWWENSSDYTEELKDGDFTIFCKKALQNLLDSQKTVEELKEEKSIFETMTLFTETMRDKIFQDGHYLLECAKIGKKVKVTSLNRSTITVYTDQGESLSIPWGNMVNMYKTYKKHKNIGWSLSEIEKYLEIYHHHIVFFLFLKVYDKFQEENLVEVDVDVVERKDFVFIIDEMNNANIIKVFGEACTTLDPENRGPKGKVKTKLIDHVPGYDLFHDGFYIPENVYIIGTMNDVSSESRVLDFDTIKKFTWKEIKVKDRLSMWDDLIPEYKDEAYRIMTTINKRIDNIPGLNELYHIGPSYFLKLKYFDGDFEQFWDNYLEGILTRYLINLPDHPEIISELKESCKKKQKQIAV</sequence>
<dbReference type="OrthoDB" id="9781481at2"/>
<gene>
    <name evidence="2" type="ORF">SAMN04487908_10642</name>
</gene>
<proteinExistence type="predicted"/>
<dbReference type="RefSeq" id="WP_073216203.1">
    <property type="nucleotide sequence ID" value="NZ_FNNS01000001.1"/>
</dbReference>
<dbReference type="STRING" id="797419.SAMN05216556_101113"/>
<dbReference type="PANTHER" id="PTHR37291:SF1">
    <property type="entry name" value="TYPE IV METHYL-DIRECTED RESTRICTION ENZYME ECOKMCRB SUBUNIT"/>
    <property type="match status" value="1"/>
</dbReference>
<dbReference type="GO" id="GO:0016887">
    <property type="term" value="F:ATP hydrolysis activity"/>
    <property type="evidence" value="ECO:0007669"/>
    <property type="project" value="InterPro"/>
</dbReference>
<evidence type="ECO:0000313" key="3">
    <source>
        <dbReference type="Proteomes" id="UP000184172"/>
    </source>
</evidence>
<dbReference type="Pfam" id="PF07728">
    <property type="entry name" value="AAA_5"/>
    <property type="match status" value="1"/>
</dbReference>
<dbReference type="GO" id="GO:0005524">
    <property type="term" value="F:ATP binding"/>
    <property type="evidence" value="ECO:0007669"/>
    <property type="project" value="InterPro"/>
</dbReference>
<dbReference type="PANTHER" id="PTHR37291">
    <property type="entry name" value="5-METHYLCYTOSINE-SPECIFIC RESTRICTION ENZYME B"/>
    <property type="match status" value="1"/>
</dbReference>
<dbReference type="AlphaFoldDB" id="A0A1M6EDQ5"/>
<evidence type="ECO:0000259" key="1">
    <source>
        <dbReference type="Pfam" id="PF07728"/>
    </source>
</evidence>
<protein>
    <submittedName>
        <fullName evidence="2">AAA domain (Dynein-related subfamily)</fullName>
    </submittedName>
</protein>